<keyword evidence="2" id="KW-0597">Phosphoprotein</keyword>
<dbReference type="PANTHER" id="PTHR44845">
    <property type="entry name" value="CARRIER DOMAIN-CONTAINING PROTEIN"/>
    <property type="match status" value="1"/>
</dbReference>
<dbReference type="CDD" id="cd05930">
    <property type="entry name" value="A_NRPS"/>
    <property type="match status" value="1"/>
</dbReference>
<dbReference type="Pfam" id="PF00550">
    <property type="entry name" value="PP-binding"/>
    <property type="match status" value="2"/>
</dbReference>
<dbReference type="EMBL" id="BRYA01000119">
    <property type="protein sequence ID" value="GMI40118.1"/>
    <property type="molecule type" value="Genomic_DNA"/>
</dbReference>
<proteinExistence type="predicted"/>
<gene>
    <name evidence="4" type="ORF">TrCOL_g12983</name>
</gene>
<dbReference type="Gene3D" id="3.40.50.1820">
    <property type="entry name" value="alpha/beta hydrolase"/>
    <property type="match status" value="1"/>
</dbReference>
<dbReference type="SUPFAM" id="SSF56801">
    <property type="entry name" value="Acetyl-CoA synthetase-like"/>
    <property type="match status" value="1"/>
</dbReference>
<dbReference type="CDD" id="cd05235">
    <property type="entry name" value="SDR_e1"/>
    <property type="match status" value="1"/>
</dbReference>
<organism evidence="4 5">
    <name type="scientific">Triparma columacea</name>
    <dbReference type="NCBI Taxonomy" id="722753"/>
    <lineage>
        <taxon>Eukaryota</taxon>
        <taxon>Sar</taxon>
        <taxon>Stramenopiles</taxon>
        <taxon>Ochrophyta</taxon>
        <taxon>Bolidophyceae</taxon>
        <taxon>Parmales</taxon>
        <taxon>Triparmaceae</taxon>
        <taxon>Triparma</taxon>
    </lineage>
</organism>
<accession>A0A9W7GCG3</accession>
<dbReference type="PROSITE" id="PS50075">
    <property type="entry name" value="CARRIER"/>
    <property type="match status" value="2"/>
</dbReference>
<dbReference type="SUPFAM" id="SSF53474">
    <property type="entry name" value="alpha/beta-Hydrolases"/>
    <property type="match status" value="1"/>
</dbReference>
<dbReference type="InterPro" id="IPR042099">
    <property type="entry name" value="ANL_N_sf"/>
</dbReference>
<keyword evidence="1" id="KW-0596">Phosphopantetheine</keyword>
<dbReference type="Proteomes" id="UP001165065">
    <property type="component" value="Unassembled WGS sequence"/>
</dbReference>
<dbReference type="SUPFAM" id="SSF51735">
    <property type="entry name" value="NAD(P)-binding Rossmann-fold domains"/>
    <property type="match status" value="1"/>
</dbReference>
<dbReference type="Pfam" id="PF00501">
    <property type="entry name" value="AMP-binding"/>
    <property type="match status" value="1"/>
</dbReference>
<dbReference type="Pfam" id="PF07993">
    <property type="entry name" value="NAD_binding_4"/>
    <property type="match status" value="1"/>
</dbReference>
<dbReference type="InterPro" id="IPR006162">
    <property type="entry name" value="Ppantetheine_attach_site"/>
</dbReference>
<dbReference type="InterPro" id="IPR036291">
    <property type="entry name" value="NAD(P)-bd_dom_sf"/>
</dbReference>
<name>A0A9W7GCG3_9STRA</name>
<dbReference type="InterPro" id="IPR013120">
    <property type="entry name" value="FAR_NAD-bd"/>
</dbReference>
<evidence type="ECO:0000313" key="4">
    <source>
        <dbReference type="EMBL" id="GMI40118.1"/>
    </source>
</evidence>
<dbReference type="InterPro" id="IPR045851">
    <property type="entry name" value="AMP-bd_C_sf"/>
</dbReference>
<keyword evidence="5" id="KW-1185">Reference proteome</keyword>
<dbReference type="OrthoDB" id="189763at2759"/>
<evidence type="ECO:0000256" key="2">
    <source>
        <dbReference type="ARBA" id="ARBA00022553"/>
    </source>
</evidence>
<dbReference type="PROSITE" id="PS00455">
    <property type="entry name" value="AMP_BINDING"/>
    <property type="match status" value="1"/>
</dbReference>
<dbReference type="Gene3D" id="3.40.50.12780">
    <property type="entry name" value="N-terminal domain of ligase-like"/>
    <property type="match status" value="1"/>
</dbReference>
<dbReference type="Pfam" id="PF13193">
    <property type="entry name" value="AMP-binding_C"/>
    <property type="match status" value="1"/>
</dbReference>
<feature type="domain" description="Carrier" evidence="3">
    <location>
        <begin position="943"/>
        <end position="1019"/>
    </location>
</feature>
<dbReference type="PROSITE" id="PS00012">
    <property type="entry name" value="PHOSPHOPANTETHEINE"/>
    <property type="match status" value="1"/>
</dbReference>
<reference evidence="5" key="1">
    <citation type="journal article" date="2023" name="Commun. Biol.">
        <title>Genome analysis of Parmales, the sister group of diatoms, reveals the evolutionary specialization of diatoms from phago-mixotrophs to photoautotrophs.</title>
        <authorList>
            <person name="Ban H."/>
            <person name="Sato S."/>
            <person name="Yoshikawa S."/>
            <person name="Yamada K."/>
            <person name="Nakamura Y."/>
            <person name="Ichinomiya M."/>
            <person name="Sato N."/>
            <person name="Blanc-Mathieu R."/>
            <person name="Endo H."/>
            <person name="Kuwata A."/>
            <person name="Ogata H."/>
        </authorList>
    </citation>
    <scope>NUCLEOTIDE SEQUENCE [LARGE SCALE GENOMIC DNA]</scope>
</reference>
<dbReference type="InterPro" id="IPR029058">
    <property type="entry name" value="AB_hydrolase_fold"/>
</dbReference>
<feature type="domain" description="Carrier" evidence="3">
    <location>
        <begin position="864"/>
        <end position="940"/>
    </location>
</feature>
<evidence type="ECO:0000313" key="5">
    <source>
        <dbReference type="Proteomes" id="UP001165065"/>
    </source>
</evidence>
<dbReference type="InterPro" id="IPR036736">
    <property type="entry name" value="ACP-like_sf"/>
</dbReference>
<evidence type="ECO:0000256" key="1">
    <source>
        <dbReference type="ARBA" id="ARBA00022450"/>
    </source>
</evidence>
<dbReference type="InterPro" id="IPR000873">
    <property type="entry name" value="AMP-dep_synth/lig_dom"/>
</dbReference>
<comment type="caution">
    <text evidence="4">The sequence shown here is derived from an EMBL/GenBank/DDBJ whole genome shotgun (WGS) entry which is preliminary data.</text>
</comment>
<sequence length="1467" mass="161108">MTSPPSSAFFHQFDVPQSLAASEITQRAVLYLVAPAGASCQSHFGAETSPWVSEMYSRGIVCIGINMPSKLGCPPALSNHYGGKGGGEPLRDDDETPTKFLDDLIKAMGTAGDIYNYPWAIFGHSAGATTVKALLDRISETTNYPAPTSIFLSAVSSPSASATEEPLDPAIYTSDEALISAMTEWNDGIPHDPNYLTPKILNGMRMDLKWQEILSRAEDYNNKPLAAASVFHVLGGKDDLAVPTSSLSGWCDLRPDAIVTIHPGGHFFHTKETIGSIGNSIIETLNDLSERAHEQVTEWNSKTFPYPDKGTLHSQFALIASQYPDSIAVIDGDDGSKYTYREIDSMSTLLASSLYHDFGVRPGTSTGIFMGRNWQFVVAYLAAIKAGGAYMPLEVVYPKELLGRVIESSKPQVVITQSLHFFKLPPSQAHIIMDGKVWIEKLQASPPLPLPPDTGATPDTMAYVVMSSGTTGTPKGICCPHRGAVHSYHWRHVNNPLERGVDISGCNVFFVWECIRPLLAGGTTLVIPDHAVYDPKALTDIIEKYKISRMLFTPSLLAHTMASLPDDVLKAKMKSFKYVNLCGEVVTRNMVTKFNRLFPDCELVNLYSISECHDAAQARLSGPNNELQGPSRNPKYAPAGKVMENVKLHVLNEEQKECPIGVFGEVYVSGPCLAIGYLNKPEQTKERFPDNVFEHERKQGWNRMYRTGDRGRFLPDGQLEVAGRIAFFIKIRGYSVVPSAIEETLNRHPMVATAVVLALGDIGDHEKKLVAYIVGKSWEDIPSQKEMREHCKKNLPPYAVPSLFVPLRALPVSESSRKLDSKKLPSLESSNKIVEDKEREISELRAKQGISNDDVKLDFILEDSPHLNLVRDAWRKVLDLADDLQILSTDDFMDIGGHSLKLAQLTGVITGQNPTIVVNVKDLLSDTTLAGMAKAVEASFENSPSLNLVRDAWKTVLDLADDLEILSTDDFMDIGGHSLKLAQLTGFITKEVSDIEINVKDLLSDTTLAGMAKAVELHSTRKLRSLSMDRIELIDLPAEASLDASIYPAASRRGGMTRYRMAMSRFSPRRLLLTGGTGYLGAFILHNLCIVQNKPTYALVRAADVDAGRARLVATLRKYGLLGEDRGQDEEDEDLEMFLSFVVPVCGDLQKPLLGMDKDVFRAIAGSVDAVIHCAADVNLFKSYHDLKKTNVLGTQETLRLTVENGLMGDLGGSFAHTKAFIHISSNGVFPSTFEGERREDSDLDGSDIWNKYHDGYGQSKWVAEKMVSEAGNRGVPMMILRPGNMGAASASGVWNNDDFYSLFLRCVIELGVCPDVAEMDALGWELDLTPVDWAANMIVKLACEKMHEGLGSALHIQNPSIPIRMSKAMKLLKEIGFDVDIDKKLPISDWVTLLEKKAVESEVCAKSSLAMDSFARYFATGAKGSGAFSTKRLEAILPEDTQESVRPNINAEYLKKALEFLGVVAP</sequence>
<dbReference type="InterPro" id="IPR009081">
    <property type="entry name" value="PP-bd_ACP"/>
</dbReference>
<dbReference type="Gene3D" id="3.30.300.30">
    <property type="match status" value="1"/>
</dbReference>
<dbReference type="PANTHER" id="PTHR44845:SF6">
    <property type="entry name" value="BETA-ALANINE-ACTIVATING ENZYME"/>
    <property type="match status" value="1"/>
</dbReference>
<dbReference type="InterPro" id="IPR025110">
    <property type="entry name" value="AMP-bd_C"/>
</dbReference>
<dbReference type="InterPro" id="IPR010080">
    <property type="entry name" value="Thioester_reductase-like_dom"/>
</dbReference>
<dbReference type="InterPro" id="IPR020845">
    <property type="entry name" value="AMP-binding_CS"/>
</dbReference>
<protein>
    <recommendedName>
        <fullName evidence="3">Carrier domain-containing protein</fullName>
    </recommendedName>
</protein>
<dbReference type="SUPFAM" id="SSF47336">
    <property type="entry name" value="ACP-like"/>
    <property type="match status" value="2"/>
</dbReference>
<dbReference type="Gene3D" id="1.10.1200.10">
    <property type="entry name" value="ACP-like"/>
    <property type="match status" value="2"/>
</dbReference>
<dbReference type="Gene3D" id="3.40.50.720">
    <property type="entry name" value="NAD(P)-binding Rossmann-like Domain"/>
    <property type="match status" value="1"/>
</dbReference>
<evidence type="ECO:0000259" key="3">
    <source>
        <dbReference type="PROSITE" id="PS50075"/>
    </source>
</evidence>